<evidence type="ECO:0000313" key="2">
    <source>
        <dbReference type="Proteomes" id="UP001160148"/>
    </source>
</evidence>
<keyword evidence="2" id="KW-1185">Reference proteome</keyword>
<accession>A0AAV0W6H5</accession>
<dbReference type="Proteomes" id="UP001160148">
    <property type="component" value="Unassembled WGS sequence"/>
</dbReference>
<evidence type="ECO:0000313" key="1">
    <source>
        <dbReference type="EMBL" id="CAI6351370.1"/>
    </source>
</evidence>
<dbReference type="EMBL" id="CARXXK010000001">
    <property type="protein sequence ID" value="CAI6351370.1"/>
    <property type="molecule type" value="Genomic_DNA"/>
</dbReference>
<name>A0AAV0W6H5_9HEMI</name>
<sequence length="67" mass="7677">MYMTVAGGAAVNNKCFPERRFPSIETFAFTGWYEKGFDYNHSYRGWSLGFSSLSEIVVTPSSDYVFR</sequence>
<reference evidence="1 2" key="1">
    <citation type="submission" date="2023-01" db="EMBL/GenBank/DDBJ databases">
        <authorList>
            <person name="Whitehead M."/>
        </authorList>
    </citation>
    <scope>NUCLEOTIDE SEQUENCE [LARGE SCALE GENOMIC DNA]</scope>
</reference>
<protein>
    <submittedName>
        <fullName evidence="1">Uncharacterized protein</fullName>
    </submittedName>
</protein>
<comment type="caution">
    <text evidence="1">The sequence shown here is derived from an EMBL/GenBank/DDBJ whole genome shotgun (WGS) entry which is preliminary data.</text>
</comment>
<organism evidence="1 2">
    <name type="scientific">Macrosiphum euphorbiae</name>
    <name type="common">potato aphid</name>
    <dbReference type="NCBI Taxonomy" id="13131"/>
    <lineage>
        <taxon>Eukaryota</taxon>
        <taxon>Metazoa</taxon>
        <taxon>Ecdysozoa</taxon>
        <taxon>Arthropoda</taxon>
        <taxon>Hexapoda</taxon>
        <taxon>Insecta</taxon>
        <taxon>Pterygota</taxon>
        <taxon>Neoptera</taxon>
        <taxon>Paraneoptera</taxon>
        <taxon>Hemiptera</taxon>
        <taxon>Sternorrhyncha</taxon>
        <taxon>Aphidomorpha</taxon>
        <taxon>Aphidoidea</taxon>
        <taxon>Aphididae</taxon>
        <taxon>Macrosiphini</taxon>
        <taxon>Macrosiphum</taxon>
    </lineage>
</organism>
<gene>
    <name evidence="1" type="ORF">MEUPH1_LOCUS7721</name>
</gene>
<proteinExistence type="predicted"/>
<dbReference type="AlphaFoldDB" id="A0AAV0W6H5"/>